<feature type="domain" description="Fe2OG dioxygenase" evidence="17">
    <location>
        <begin position="576"/>
        <end position="704"/>
    </location>
</feature>
<keyword evidence="5" id="KW-0812">Transmembrane</keyword>
<evidence type="ECO:0000256" key="12">
    <source>
        <dbReference type="ARBA" id="ARBA00023136"/>
    </source>
</evidence>
<dbReference type="AlphaFoldDB" id="D8TLQ5"/>
<dbReference type="OrthoDB" id="420380at2759"/>
<dbReference type="GeneID" id="9620424"/>
<feature type="compositionally biased region" description="Polar residues" evidence="15">
    <location>
        <begin position="165"/>
        <end position="174"/>
    </location>
</feature>
<protein>
    <recommendedName>
        <fullName evidence="4">procollagen-proline 4-dioxygenase</fullName>
        <ecNumber evidence="4">1.14.11.2</ecNumber>
    </recommendedName>
</protein>
<dbReference type="InterPro" id="IPR006620">
    <property type="entry name" value="Pro_4_hyd_alph"/>
</dbReference>
<comment type="catalytic activity">
    <reaction evidence="14">
        <text>L-prolyl-[collagen] + 2-oxoglutarate + O2 = trans-4-hydroxy-L-prolyl-[collagen] + succinate + CO2</text>
        <dbReference type="Rhea" id="RHEA:18945"/>
        <dbReference type="Rhea" id="RHEA-COMP:11676"/>
        <dbReference type="Rhea" id="RHEA-COMP:11680"/>
        <dbReference type="ChEBI" id="CHEBI:15379"/>
        <dbReference type="ChEBI" id="CHEBI:16526"/>
        <dbReference type="ChEBI" id="CHEBI:16810"/>
        <dbReference type="ChEBI" id="CHEBI:30031"/>
        <dbReference type="ChEBI" id="CHEBI:50342"/>
        <dbReference type="ChEBI" id="CHEBI:61965"/>
        <dbReference type="EC" id="1.14.11.2"/>
    </reaction>
</comment>
<dbReference type="PROSITE" id="PS51670">
    <property type="entry name" value="SHKT"/>
    <property type="match status" value="1"/>
</dbReference>
<dbReference type="PROSITE" id="PS51471">
    <property type="entry name" value="FE2OG_OXY"/>
    <property type="match status" value="1"/>
</dbReference>
<dbReference type="RefSeq" id="XP_002947321.1">
    <property type="nucleotide sequence ID" value="XM_002947275.1"/>
</dbReference>
<evidence type="ECO:0000256" key="4">
    <source>
        <dbReference type="ARBA" id="ARBA00012269"/>
    </source>
</evidence>
<keyword evidence="12" id="KW-0472">Membrane</keyword>
<evidence type="ECO:0000259" key="18">
    <source>
        <dbReference type="PROSITE" id="PS51670"/>
    </source>
</evidence>
<sequence length="797" mass="85842">MAIGALRIPVRIADSYVRPGDEQRLFPNVPEYLCLEDILSAWPRGLITHEKFLHKGTFWRLMKRPMANGNSVYMAVIDDPGSANGNGAANGHLSARCTTPDSSAHRLRSMPVDGFSPVHDGSASDLVGTDYISDVPAQRSQYHRGPLSAQHSFHHAPSAPAPLSSHGSAQHQLQQRNGDLVLQPYHSSGPAGLRERNTSYNSMAIVPSQPSGGISPSQLTPGSFSLGCGGNGFMTDLLAATESPMPLDRFKAFVRLFSTLGRMREALRLPATTPRAAAEDVADPAWESPEAQDLVRQLLMTRCETNDLLFNQLIKHVGQEPAAGGAVVFNNSNVTANPTNHMLAAPRTFVNTVSNAWSKADVKRRTQLGALGGVAVVALWVLKRKLFGGGGGGGGGGRGRYGRPDDSEWGGGGSGRRIRYSSSPNPISADSSGAPSSGDPLKVSSRPYSSSRQPGAPASWRSAWCGLLAGWGPGPSRQGLGQKRDRYGPEPWIETISWSPRAFVYHNFLTSAECDHLVQIGTQRVSRSLVVDSQTGQSKLDDIRTSYGAAFGRGEDPVIAEIEERIAEWTHLPPEHGEPMQILRYVDGQKYDAHWDWFDDPVHHRSYLVDGNRYATVLLYLSEVEAGGETNLPLADPIDMSVQAIENPSPCAAKMGLSIRPRKGDALLFYDMDIEGQKGDRKALHASCPTLKGMKWTATKWIHSKPYMGRFDPLRTAGVCRDTAQDCAALVAEGRCTSDLDTMVGPAGKCRKSCGDCVDCPNGDILCARRNMRSLVLAKLNAAKGKSSSSSSGGGAP</sequence>
<keyword evidence="8" id="KW-0735">Signal-anchor</keyword>
<keyword evidence="20" id="KW-1185">Reference proteome</keyword>
<comment type="subcellular location">
    <subcellularLocation>
        <location evidence="2">Endoplasmic reticulum membrane</location>
        <topology evidence="2">Single-pass type II membrane protein</topology>
    </subcellularLocation>
</comment>
<proteinExistence type="inferred from homology"/>
<dbReference type="SMART" id="SM00702">
    <property type="entry name" value="P4Hc"/>
    <property type="match status" value="1"/>
</dbReference>
<evidence type="ECO:0000256" key="15">
    <source>
        <dbReference type="SAM" id="MobiDB-lite"/>
    </source>
</evidence>
<dbReference type="InParanoid" id="D8TLQ5"/>
<reference evidence="19 20" key="1">
    <citation type="journal article" date="2010" name="Science">
        <title>Genomic analysis of organismal complexity in the multicellular green alga Volvox carteri.</title>
        <authorList>
            <person name="Prochnik S.E."/>
            <person name="Umen J."/>
            <person name="Nedelcu A.M."/>
            <person name="Hallmann A."/>
            <person name="Miller S.M."/>
            <person name="Nishii I."/>
            <person name="Ferris P."/>
            <person name="Kuo A."/>
            <person name="Mitros T."/>
            <person name="Fritz-Laylin L.K."/>
            <person name="Hellsten U."/>
            <person name="Chapman J."/>
            <person name="Simakov O."/>
            <person name="Rensing S.A."/>
            <person name="Terry A."/>
            <person name="Pangilinan J."/>
            <person name="Kapitonov V."/>
            <person name="Jurka J."/>
            <person name="Salamov A."/>
            <person name="Shapiro H."/>
            <person name="Schmutz J."/>
            <person name="Grimwood J."/>
            <person name="Lindquist E."/>
            <person name="Lucas S."/>
            <person name="Grigoriev I.V."/>
            <person name="Schmitt R."/>
            <person name="Kirk D."/>
            <person name="Rokhsar D.S."/>
        </authorList>
    </citation>
    <scope>NUCLEOTIDE SEQUENCE [LARGE SCALE GENOMIC DNA]</scope>
    <source>
        <strain evidence="20">f. Nagariensis / Eve</strain>
    </source>
</reference>
<evidence type="ECO:0000256" key="10">
    <source>
        <dbReference type="ARBA" id="ARBA00023002"/>
    </source>
</evidence>
<evidence type="ECO:0000256" key="5">
    <source>
        <dbReference type="ARBA" id="ARBA00022692"/>
    </source>
</evidence>
<feature type="domain" description="ShKT" evidence="18">
    <location>
        <begin position="720"/>
        <end position="757"/>
    </location>
</feature>
<dbReference type="SMART" id="SM00254">
    <property type="entry name" value="ShKT"/>
    <property type="match status" value="1"/>
</dbReference>
<organism evidence="20">
    <name type="scientific">Volvox carteri f. nagariensis</name>
    <dbReference type="NCBI Taxonomy" id="3068"/>
    <lineage>
        <taxon>Eukaryota</taxon>
        <taxon>Viridiplantae</taxon>
        <taxon>Chlorophyta</taxon>
        <taxon>core chlorophytes</taxon>
        <taxon>Chlorophyceae</taxon>
        <taxon>CS clade</taxon>
        <taxon>Chlamydomonadales</taxon>
        <taxon>Volvocaceae</taxon>
        <taxon>Volvox</taxon>
    </lineage>
</organism>
<evidence type="ECO:0000313" key="20">
    <source>
        <dbReference type="Proteomes" id="UP000001058"/>
    </source>
</evidence>
<keyword evidence="7" id="KW-0223">Dioxygenase</keyword>
<dbReference type="GO" id="GO:0031418">
    <property type="term" value="F:L-ascorbic acid binding"/>
    <property type="evidence" value="ECO:0007669"/>
    <property type="project" value="InterPro"/>
</dbReference>
<evidence type="ECO:0000256" key="14">
    <source>
        <dbReference type="ARBA" id="ARBA00049169"/>
    </source>
</evidence>
<evidence type="ECO:0000313" key="19">
    <source>
        <dbReference type="EMBL" id="EFJ51369.1"/>
    </source>
</evidence>
<dbReference type="eggNOG" id="KOG1591">
    <property type="taxonomic scope" value="Eukaryota"/>
</dbReference>
<dbReference type="InterPro" id="IPR045054">
    <property type="entry name" value="P4HA-like"/>
</dbReference>
<dbReference type="InterPro" id="IPR003582">
    <property type="entry name" value="ShKT_dom"/>
</dbReference>
<accession>D8TLQ5</accession>
<dbReference type="EC" id="1.14.11.2" evidence="4"/>
<keyword evidence="10" id="KW-0560">Oxidoreductase</keyword>
<dbReference type="PANTHER" id="PTHR10869:SF238">
    <property type="entry name" value="PROLYL 4-HYDROXYLASE 6-RELATED"/>
    <property type="match status" value="1"/>
</dbReference>
<dbReference type="InterPro" id="IPR006189">
    <property type="entry name" value="CHASE_dom"/>
</dbReference>
<keyword evidence="11" id="KW-0408">Iron</keyword>
<dbReference type="Pfam" id="PF13640">
    <property type="entry name" value="2OG-FeII_Oxy_3"/>
    <property type="match status" value="1"/>
</dbReference>
<dbReference type="STRING" id="3068.D8TLQ5"/>
<dbReference type="Proteomes" id="UP000001058">
    <property type="component" value="Unassembled WGS sequence"/>
</dbReference>
<evidence type="ECO:0000256" key="7">
    <source>
        <dbReference type="ARBA" id="ARBA00022964"/>
    </source>
</evidence>
<evidence type="ECO:0000259" key="16">
    <source>
        <dbReference type="PROSITE" id="PS50839"/>
    </source>
</evidence>
<dbReference type="Gene3D" id="2.60.120.620">
    <property type="entry name" value="q2cbj1_9rhob like domain"/>
    <property type="match status" value="1"/>
</dbReference>
<feature type="domain" description="CHASE" evidence="16">
    <location>
        <begin position="111"/>
        <end position="188"/>
    </location>
</feature>
<dbReference type="KEGG" id="vcn:VOLCADRAFT_120451"/>
<feature type="region of interest" description="Disordered" evidence="15">
    <location>
        <begin position="141"/>
        <end position="174"/>
    </location>
</feature>
<evidence type="ECO:0000259" key="17">
    <source>
        <dbReference type="PROSITE" id="PS51471"/>
    </source>
</evidence>
<dbReference type="InterPro" id="IPR005123">
    <property type="entry name" value="Oxoglu/Fe-dep_dioxygenase_dom"/>
</dbReference>
<feature type="compositionally biased region" description="Low complexity" evidence="15">
    <location>
        <begin position="420"/>
        <end position="440"/>
    </location>
</feature>
<dbReference type="GO" id="GO:0005789">
    <property type="term" value="C:endoplasmic reticulum membrane"/>
    <property type="evidence" value="ECO:0007669"/>
    <property type="project" value="UniProtKB-SubCell"/>
</dbReference>
<dbReference type="GO" id="GO:0005506">
    <property type="term" value="F:iron ion binding"/>
    <property type="evidence" value="ECO:0007669"/>
    <property type="project" value="InterPro"/>
</dbReference>
<evidence type="ECO:0000256" key="8">
    <source>
        <dbReference type="ARBA" id="ARBA00022968"/>
    </source>
</evidence>
<name>D8TLQ5_VOLCA</name>
<evidence type="ECO:0000256" key="9">
    <source>
        <dbReference type="ARBA" id="ARBA00022989"/>
    </source>
</evidence>
<dbReference type="EMBL" id="GL378327">
    <property type="protein sequence ID" value="EFJ51369.1"/>
    <property type="molecule type" value="Genomic_DNA"/>
</dbReference>
<dbReference type="InterPro" id="IPR044862">
    <property type="entry name" value="Pro_4_hyd_alph_FE2OG_OXY"/>
</dbReference>
<comment type="similarity">
    <text evidence="3">Belongs to the P4HA family.</text>
</comment>
<keyword evidence="13" id="KW-0325">Glycoprotein</keyword>
<keyword evidence="9" id="KW-1133">Transmembrane helix</keyword>
<keyword evidence="6" id="KW-0479">Metal-binding</keyword>
<evidence type="ECO:0000256" key="2">
    <source>
        <dbReference type="ARBA" id="ARBA00004648"/>
    </source>
</evidence>
<evidence type="ECO:0000256" key="11">
    <source>
        <dbReference type="ARBA" id="ARBA00023004"/>
    </source>
</evidence>
<dbReference type="PROSITE" id="PS50839">
    <property type="entry name" value="CHASE"/>
    <property type="match status" value="1"/>
</dbReference>
<evidence type="ECO:0000256" key="1">
    <source>
        <dbReference type="ARBA" id="ARBA00001961"/>
    </source>
</evidence>
<evidence type="ECO:0000256" key="6">
    <source>
        <dbReference type="ARBA" id="ARBA00022723"/>
    </source>
</evidence>
<dbReference type="GO" id="GO:0004656">
    <property type="term" value="F:procollagen-proline 4-dioxygenase activity"/>
    <property type="evidence" value="ECO:0007669"/>
    <property type="project" value="UniProtKB-EC"/>
</dbReference>
<evidence type="ECO:0000256" key="13">
    <source>
        <dbReference type="ARBA" id="ARBA00023180"/>
    </source>
</evidence>
<feature type="region of interest" description="Disordered" evidence="15">
    <location>
        <begin position="392"/>
        <end position="457"/>
    </location>
</feature>
<dbReference type="PANTHER" id="PTHR10869">
    <property type="entry name" value="PROLYL 4-HYDROXYLASE ALPHA SUBUNIT"/>
    <property type="match status" value="1"/>
</dbReference>
<evidence type="ECO:0000256" key="3">
    <source>
        <dbReference type="ARBA" id="ARBA00006511"/>
    </source>
</evidence>
<comment type="cofactor">
    <cofactor evidence="1">
        <name>L-ascorbate</name>
        <dbReference type="ChEBI" id="CHEBI:38290"/>
    </cofactor>
</comment>
<gene>
    <name evidence="19" type="ORF">VOLCADRAFT_120451</name>
</gene>
<dbReference type="FunFam" id="2.60.120.620:FF:000002">
    <property type="entry name" value="Prolyl 4-hydroxylase 4"/>
    <property type="match status" value="1"/>
</dbReference>